<evidence type="ECO:0000313" key="3">
    <source>
        <dbReference type="Proteomes" id="UP000317365"/>
    </source>
</evidence>
<accession>A0A515EUP5</accession>
<dbReference type="KEGG" id="rhg:EXZ61_20855"/>
<name>A0A515EUP5_9BURK</name>
<reference evidence="3" key="1">
    <citation type="submission" date="2019-02" db="EMBL/GenBank/DDBJ databases">
        <title>Complete genome sequence of Rhodoferax sp. Gr-4.</title>
        <authorList>
            <person name="Jin L."/>
        </authorList>
    </citation>
    <scope>NUCLEOTIDE SEQUENCE [LARGE SCALE GENOMIC DNA]</scope>
    <source>
        <strain evidence="3">Gr-4</strain>
    </source>
</reference>
<evidence type="ECO:0000313" key="2">
    <source>
        <dbReference type="EMBL" id="QDL56407.1"/>
    </source>
</evidence>
<dbReference type="RefSeq" id="WP_142813842.1">
    <property type="nucleotide sequence ID" value="NZ_CP036282.1"/>
</dbReference>
<gene>
    <name evidence="2" type="ORF">EXZ61_20855</name>
</gene>
<proteinExistence type="predicted"/>
<protein>
    <submittedName>
        <fullName evidence="2">Uncharacterized protein</fullName>
    </submittedName>
</protein>
<keyword evidence="3" id="KW-1185">Reference proteome</keyword>
<reference evidence="3" key="2">
    <citation type="journal article" date="2020" name="Int. J. Syst. Evol. Microbiol.">
        <title>Genomic insights into a novel species Rhodoferax aquaticus sp. nov., isolated from freshwater.</title>
        <authorList>
            <person name="Li T."/>
            <person name="Zhuo Y."/>
            <person name="Jin C.Z."/>
            <person name="Wu X."/>
            <person name="Ko S.R."/>
            <person name="Jin F.J."/>
            <person name="Ahn C.Y."/>
            <person name="Oh H.M."/>
            <person name="Lee H.G."/>
            <person name="Jin L."/>
        </authorList>
    </citation>
    <scope>NUCLEOTIDE SEQUENCE [LARGE SCALE GENOMIC DNA]</scope>
    <source>
        <strain evidence="3">Gr-4</strain>
    </source>
</reference>
<feature type="region of interest" description="Disordered" evidence="1">
    <location>
        <begin position="181"/>
        <end position="200"/>
    </location>
</feature>
<organism evidence="2 3">
    <name type="scientific">Rhodoferax aquaticus</name>
    <dbReference type="NCBI Taxonomy" id="2527691"/>
    <lineage>
        <taxon>Bacteria</taxon>
        <taxon>Pseudomonadati</taxon>
        <taxon>Pseudomonadota</taxon>
        <taxon>Betaproteobacteria</taxon>
        <taxon>Burkholderiales</taxon>
        <taxon>Comamonadaceae</taxon>
        <taxon>Rhodoferax</taxon>
    </lineage>
</organism>
<dbReference type="AlphaFoldDB" id="A0A515EUP5"/>
<dbReference type="EMBL" id="CP036282">
    <property type="protein sequence ID" value="QDL56407.1"/>
    <property type="molecule type" value="Genomic_DNA"/>
</dbReference>
<dbReference type="Proteomes" id="UP000317365">
    <property type="component" value="Chromosome"/>
</dbReference>
<sequence length="241" mass="27115">MIKTKSLNSAGIAVFEKWLEHPEGETASALLADNAYLDEFADLQIDPDLLFASRLEFGSKLNEWFASADFHSLMSSDSDGFWAWLALVYFNQLTAKGIRRSEHYIVKRKGSTGSLAYRHAVRTPYELVFIHGESAEICLSTPMHTFGDMTEQLASRQSIAHNKGFFQTASELYIKNGVLKRGASSKPKKPKDRNPGERTGLGSVRRLAIALQRLDLTFDTEEMLASQMKRVLPKEFGKYVE</sequence>
<evidence type="ECO:0000256" key="1">
    <source>
        <dbReference type="SAM" id="MobiDB-lite"/>
    </source>
</evidence>